<comment type="caution">
    <text evidence="6">The sequence shown here is derived from an EMBL/GenBank/DDBJ whole genome shotgun (WGS) entry which is preliminary data.</text>
</comment>
<feature type="domain" description="ANTAR" evidence="5">
    <location>
        <begin position="163"/>
        <end position="224"/>
    </location>
</feature>
<organism evidence="6 7">
    <name type="scientific">Mycolicibacterium fluoranthenivorans</name>
    <dbReference type="NCBI Taxonomy" id="258505"/>
    <lineage>
        <taxon>Bacteria</taxon>
        <taxon>Bacillati</taxon>
        <taxon>Actinomycetota</taxon>
        <taxon>Actinomycetes</taxon>
        <taxon>Mycobacteriales</taxon>
        <taxon>Mycobacteriaceae</taxon>
        <taxon>Mycolicibacterium</taxon>
    </lineage>
</organism>
<keyword evidence="3" id="KW-0805">Transcription regulation</keyword>
<evidence type="ECO:0000259" key="5">
    <source>
        <dbReference type="PROSITE" id="PS50921"/>
    </source>
</evidence>
<accession>A0A7X5TYK3</accession>
<name>A0A7X5TYK3_9MYCO</name>
<dbReference type="Gene3D" id="1.10.10.10">
    <property type="entry name" value="Winged helix-like DNA-binding domain superfamily/Winged helix DNA-binding domain"/>
    <property type="match status" value="1"/>
</dbReference>
<dbReference type="SUPFAM" id="SSF52172">
    <property type="entry name" value="CheY-like"/>
    <property type="match status" value="1"/>
</dbReference>
<dbReference type="InterPro" id="IPR005561">
    <property type="entry name" value="ANTAR"/>
</dbReference>
<dbReference type="SMART" id="SM01012">
    <property type="entry name" value="ANTAR"/>
    <property type="match status" value="1"/>
</dbReference>
<dbReference type="Pfam" id="PF13185">
    <property type="entry name" value="GAF_2"/>
    <property type="match status" value="1"/>
</dbReference>
<evidence type="ECO:0000256" key="4">
    <source>
        <dbReference type="ARBA" id="ARBA00023163"/>
    </source>
</evidence>
<dbReference type="EMBL" id="JAANOW010000001">
    <property type="protein sequence ID" value="NIH95090.1"/>
    <property type="molecule type" value="Genomic_DNA"/>
</dbReference>
<dbReference type="InterPro" id="IPR012074">
    <property type="entry name" value="GAF_ANTAR"/>
</dbReference>
<protein>
    <submittedName>
        <fullName evidence="6">GAF domain-containing protein</fullName>
    </submittedName>
</protein>
<dbReference type="InterPro" id="IPR003018">
    <property type="entry name" value="GAF"/>
</dbReference>
<gene>
    <name evidence="6" type="ORF">FHU31_002046</name>
</gene>
<dbReference type="Gene3D" id="3.30.450.40">
    <property type="match status" value="1"/>
</dbReference>
<evidence type="ECO:0000256" key="2">
    <source>
        <dbReference type="ARBA" id="ARBA00022777"/>
    </source>
</evidence>
<dbReference type="SMART" id="SM00065">
    <property type="entry name" value="GAF"/>
    <property type="match status" value="1"/>
</dbReference>
<keyword evidence="4" id="KW-0804">Transcription</keyword>
<evidence type="ECO:0000256" key="1">
    <source>
        <dbReference type="ARBA" id="ARBA00022679"/>
    </source>
</evidence>
<dbReference type="PIRSF" id="PIRSF036625">
    <property type="entry name" value="GAF_ANTAR"/>
    <property type="match status" value="1"/>
</dbReference>
<dbReference type="AlphaFoldDB" id="A0A7X5TYK3"/>
<dbReference type="InterPro" id="IPR036388">
    <property type="entry name" value="WH-like_DNA-bd_sf"/>
</dbReference>
<keyword evidence="7" id="KW-1185">Reference proteome</keyword>
<dbReference type="InterPro" id="IPR029016">
    <property type="entry name" value="GAF-like_dom_sf"/>
</dbReference>
<reference evidence="6 7" key="1">
    <citation type="submission" date="2020-03" db="EMBL/GenBank/DDBJ databases">
        <title>Sequencing the genomes of 1000 actinobacteria strains.</title>
        <authorList>
            <person name="Klenk H.-P."/>
        </authorList>
    </citation>
    <scope>NUCLEOTIDE SEQUENCE [LARGE SCALE GENOMIC DNA]</scope>
    <source>
        <strain evidence="6 7">DSM 44556</strain>
    </source>
</reference>
<evidence type="ECO:0000313" key="6">
    <source>
        <dbReference type="EMBL" id="NIH95090.1"/>
    </source>
</evidence>
<sequence>MPTYPQSIAAQLAALVTEVHRGTAPEAAGLRDLIDSACEHVPGAQYVGITMADHADGITTVAASHRYPALLDEIQQRYQEGPCVSAAWEHATICIRDLETDHRWPRYRHEVLSQSPIRSVMAFELFADGPTMGALNFYAERPHAFDQESVELGLVFATHISLAWAVVRRQEQFRSALASRDLIGQAKGMIMERYRVDAVHAFELLKRLSQISNSKVVDVAQALIAAEFPPPAHHR</sequence>
<dbReference type="InterPro" id="IPR011006">
    <property type="entry name" value="CheY-like_superfamily"/>
</dbReference>
<dbReference type="GO" id="GO:0003723">
    <property type="term" value="F:RNA binding"/>
    <property type="evidence" value="ECO:0007669"/>
    <property type="project" value="InterPro"/>
</dbReference>
<dbReference type="SUPFAM" id="SSF55781">
    <property type="entry name" value="GAF domain-like"/>
    <property type="match status" value="1"/>
</dbReference>
<evidence type="ECO:0000313" key="7">
    <source>
        <dbReference type="Proteomes" id="UP000547444"/>
    </source>
</evidence>
<dbReference type="GO" id="GO:0016301">
    <property type="term" value="F:kinase activity"/>
    <property type="evidence" value="ECO:0007669"/>
    <property type="project" value="UniProtKB-KW"/>
</dbReference>
<keyword evidence="1" id="KW-0808">Transferase</keyword>
<dbReference type="Pfam" id="PF03861">
    <property type="entry name" value="ANTAR"/>
    <property type="match status" value="1"/>
</dbReference>
<dbReference type="PROSITE" id="PS50921">
    <property type="entry name" value="ANTAR"/>
    <property type="match status" value="1"/>
</dbReference>
<keyword evidence="2" id="KW-0418">Kinase</keyword>
<proteinExistence type="predicted"/>
<dbReference type="RefSeq" id="WP_167157941.1">
    <property type="nucleotide sequence ID" value="NZ_JAANOW010000001.1"/>
</dbReference>
<dbReference type="Proteomes" id="UP000547444">
    <property type="component" value="Unassembled WGS sequence"/>
</dbReference>
<evidence type="ECO:0000256" key="3">
    <source>
        <dbReference type="ARBA" id="ARBA00023015"/>
    </source>
</evidence>